<dbReference type="Gene3D" id="1.25.40.20">
    <property type="entry name" value="Ankyrin repeat-containing domain"/>
    <property type="match status" value="8"/>
</dbReference>
<sequence>MRQILPQLTVQQIPPIQMVSTSVRSTNFQSRCTSLSKYGRTRFENQDLMNESEGPVPPDSATLMTRREAKIDSATRRTINRLHAARHTLDCDVLKIRRIVVQGNTVSLSALDGDYLTLENMCHIGGAPKGWISDLEVANIAFSVLLAIERLASAGFYLHTVSCRNIFYKSRETAFLGDIELLLVSEEGNGPFTVVPAVQGLGRAIYRLYAGEYPSENSELTLSTLSNRLTFNQRIANLIQCLLTYTNEQPFNALQDKLVYQFSLAKEDFHPQNTSSISSTQSEFFRAVETDNLAVVQALSTSFAKSTNETGNTALMMAAKKLSLAMIRLLAPLECGEVHSITGNTALHYVMMRPTFQTPDSGSSSLHSYAAFEEFMLAQIVRILAPQEGHVKNTAGELPITIGISHSYPKSIIRLLLPHSGDLPQAPDTLIESVRSNDIISVYLNLDQAGRVDASGNTALAYAIAAKNFKCVRLLLIEKDICVATGITPWQLARDSGFTEALTILEQSPVVDSDGNTQLHRAVLEGSIAGVRLFLSLVRKKNNDGYTALMLAAALEHKEIVCLLRNYEAGERDNNGHTALHQSCLHGREEMALLLLEQEKNILSEAPMKQSVLGTDGEIPSQFLTSGLSAAELAFNTGNLDLAKNLLLPEHMVTSSPDNHGRTNLIIGALNNNPFSVFCHLGQAGLVDNDGFTALMHASMHGNLECALLLVSLETGITVTIGERCLSAIDFAVLNGSFDIAEAVAEYELIVPNAERYSPAMTQLMIAAAERRPGLVWLYIDQANSYDDKGWTALMYAVDAGDDDCAKLLLVERDLVAGDGMTAWYLAHKMQNNDLCTILRPTYDINSKGETPLHTYIRHCAQTGGIDKRKAGLLPVLHCHGVRNNDGYTALMLAAVLGLSDIDQELLTLEGGILDTKGADTQKYCASLLALKEGHLETFRLISPFEVEALLSCGYTSLMVATISGDIYGVLQSLSEARCQDSMGWSALMHAVRYKHKHIAAVIAPLESGLTNFSGELATDIALDNEFLEGAVLTLRYEFANYSNGLLSLALIESSKENSWDDNVTLFRALLRPSKTNTDENIELIRQLIHRHPNSSSFMEIAEQLEEALSVLRRYTLHPAFEDENGHTQLHVEAVSNNLEGIRACIHLARRRNAQGQTALMLAAAAGNINAINLLADAEGGLQDVAGLVATDYALDKDEYEAVAALLCCKEELEMISHRGFTPLMVAVVNKDLESVKENICFCQTIYRGMYSALTLAIKLKDIDAVKLLRIEANITVRETLPWKLAADLGLHNIASLIKPAIRSENGVTELHKAVMSEDQASIEEHLHEAGATDPTGRTALIIAIEKGLINMVIALAPLEHSIAFVGKWSSGAWTFDSPSPLLIATCMQHEEICKILMRQAETPASFVCDKNGLTPLMVAAGMGNITLATLYYSTQKGMSDRSGNTGLIWAVKHSQSTSATLLCDEAGRLNMDGDCALVFALERRDIKSILLLAEKESRLLTREFISSIQDTKILAMLPGIDTSISKSRLNEDVTIDNVGIKISKARSASTSLIHVARSRMYLPSPSISGVSASLVIREAQRPSSLRPLTPSFILRRAERLLR</sequence>
<dbReference type="Proteomes" id="UP000070089">
    <property type="component" value="Unassembled WGS sequence"/>
</dbReference>
<dbReference type="PANTHER" id="PTHR24120:SF4">
    <property type="entry name" value="GH07239P"/>
    <property type="match status" value="1"/>
</dbReference>
<proteinExistence type="predicted"/>
<name>A0A132NXS0_GIAIN</name>
<gene>
    <name evidence="1" type="ORF">QR46_1137</name>
</gene>
<protein>
    <submittedName>
        <fullName evidence="1">Protein 21.1</fullName>
    </submittedName>
</protein>
<comment type="caution">
    <text evidence="1">The sequence shown here is derived from an EMBL/GenBank/DDBJ whole genome shotgun (WGS) entry which is preliminary data.</text>
</comment>
<dbReference type="OrthoDB" id="194358at2759"/>
<dbReference type="SUPFAM" id="SSF48403">
    <property type="entry name" value="Ankyrin repeat"/>
    <property type="match status" value="5"/>
</dbReference>
<accession>A0A132NXS0</accession>
<dbReference type="PANTHER" id="PTHR24120">
    <property type="entry name" value="GH07239P"/>
    <property type="match status" value="1"/>
</dbReference>
<evidence type="ECO:0000313" key="2">
    <source>
        <dbReference type="Proteomes" id="UP000070089"/>
    </source>
</evidence>
<dbReference type="Pfam" id="PF12796">
    <property type="entry name" value="Ank_2"/>
    <property type="match status" value="3"/>
</dbReference>
<evidence type="ECO:0000313" key="1">
    <source>
        <dbReference type="EMBL" id="KWX14843.1"/>
    </source>
</evidence>
<dbReference type="InterPro" id="IPR002110">
    <property type="entry name" value="Ankyrin_rpt"/>
</dbReference>
<dbReference type="InterPro" id="IPR036770">
    <property type="entry name" value="Ankyrin_rpt-contain_sf"/>
</dbReference>
<dbReference type="VEuPathDB" id="GiardiaDB:QR46_1137"/>
<reference evidence="1 2" key="1">
    <citation type="journal article" date="2015" name="Mol. Biochem. Parasitol.">
        <title>Identification of polymorphic genes for use in assemblage B genotyping assays through comparative genomics of multiple assemblage B Giardia duodenalis isolates.</title>
        <authorList>
            <person name="Wielinga C."/>
            <person name="Thompson R.C."/>
            <person name="Monis P."/>
            <person name="Ryan U."/>
        </authorList>
    </citation>
    <scope>NUCLEOTIDE SEQUENCE [LARGE SCALE GENOMIC DNA]</scope>
    <source>
        <strain evidence="1 2">BAH15c1</strain>
    </source>
</reference>
<organism evidence="1 2">
    <name type="scientific">Giardia duodenalis assemblage B</name>
    <dbReference type="NCBI Taxonomy" id="1394984"/>
    <lineage>
        <taxon>Eukaryota</taxon>
        <taxon>Metamonada</taxon>
        <taxon>Diplomonadida</taxon>
        <taxon>Hexamitidae</taxon>
        <taxon>Giardiinae</taxon>
        <taxon>Giardia</taxon>
    </lineage>
</organism>
<dbReference type="EMBL" id="JXTI01000021">
    <property type="protein sequence ID" value="KWX14843.1"/>
    <property type="molecule type" value="Genomic_DNA"/>
</dbReference>
<dbReference type="SMART" id="SM00248">
    <property type="entry name" value="ANK"/>
    <property type="match status" value="18"/>
</dbReference>